<keyword evidence="2" id="KW-0378">Hydrolase</keyword>
<feature type="transmembrane region" description="Helical" evidence="1">
    <location>
        <begin position="9"/>
        <end position="29"/>
    </location>
</feature>
<reference evidence="2 3" key="1">
    <citation type="journal article" date="2007" name="Nature">
        <title>Evolution of genes and genomes on the Drosophila phylogeny.</title>
        <authorList>
            <consortium name="Drosophila 12 Genomes Consortium"/>
            <person name="Clark A.G."/>
            <person name="Eisen M.B."/>
            <person name="Smith D.R."/>
            <person name="Bergman C.M."/>
            <person name="Oliver B."/>
            <person name="Markow T.A."/>
            <person name="Kaufman T.C."/>
            <person name="Kellis M."/>
            <person name="Gelbart W."/>
            <person name="Iyer V.N."/>
            <person name="Pollard D.A."/>
            <person name="Sackton T.B."/>
            <person name="Larracuente A.M."/>
            <person name="Singh N.D."/>
            <person name="Abad J.P."/>
            <person name="Abt D.N."/>
            <person name="Adryan B."/>
            <person name="Aguade M."/>
            <person name="Akashi H."/>
            <person name="Anderson W.W."/>
            <person name="Aquadro C.F."/>
            <person name="Ardell D.H."/>
            <person name="Arguello R."/>
            <person name="Artieri C.G."/>
            <person name="Barbash D.A."/>
            <person name="Barker D."/>
            <person name="Barsanti P."/>
            <person name="Batterham P."/>
            <person name="Batzoglou S."/>
            <person name="Begun D."/>
            <person name="Bhutkar A."/>
            <person name="Blanco E."/>
            <person name="Bosak S.A."/>
            <person name="Bradley R.K."/>
            <person name="Brand A.D."/>
            <person name="Brent M.R."/>
            <person name="Brooks A.N."/>
            <person name="Brown R.H."/>
            <person name="Butlin R.K."/>
            <person name="Caggese C."/>
            <person name="Calvi B.R."/>
            <person name="Bernardo de Carvalho A."/>
            <person name="Caspi A."/>
            <person name="Castrezana S."/>
            <person name="Celniker S.E."/>
            <person name="Chang J.L."/>
            <person name="Chapple C."/>
            <person name="Chatterji S."/>
            <person name="Chinwalla A."/>
            <person name="Civetta A."/>
            <person name="Clifton S.W."/>
            <person name="Comeron J.M."/>
            <person name="Costello J.C."/>
            <person name="Coyne J.A."/>
            <person name="Daub J."/>
            <person name="David R.G."/>
            <person name="Delcher A.L."/>
            <person name="Delehaunty K."/>
            <person name="Do C.B."/>
            <person name="Ebling H."/>
            <person name="Edwards K."/>
            <person name="Eickbush T."/>
            <person name="Evans J.D."/>
            <person name="Filipski A."/>
            <person name="Findeiss S."/>
            <person name="Freyhult E."/>
            <person name="Fulton L."/>
            <person name="Fulton R."/>
            <person name="Garcia A.C."/>
            <person name="Gardiner A."/>
            <person name="Garfield D.A."/>
            <person name="Garvin B.E."/>
            <person name="Gibson G."/>
            <person name="Gilbert D."/>
            <person name="Gnerre S."/>
            <person name="Godfrey J."/>
            <person name="Good R."/>
            <person name="Gotea V."/>
            <person name="Gravely B."/>
            <person name="Greenberg A.J."/>
            <person name="Griffiths-Jones S."/>
            <person name="Gross S."/>
            <person name="Guigo R."/>
            <person name="Gustafson E.A."/>
            <person name="Haerty W."/>
            <person name="Hahn M.W."/>
            <person name="Halligan D.L."/>
            <person name="Halpern A.L."/>
            <person name="Halter G.M."/>
            <person name="Han M.V."/>
            <person name="Heger A."/>
            <person name="Hillier L."/>
            <person name="Hinrichs A.S."/>
            <person name="Holmes I."/>
            <person name="Hoskins R.A."/>
            <person name="Hubisz M.J."/>
            <person name="Hultmark D."/>
            <person name="Huntley M.A."/>
            <person name="Jaffe D.B."/>
            <person name="Jagadeeshan S."/>
            <person name="Jeck W.R."/>
            <person name="Johnson J."/>
            <person name="Jones C.D."/>
            <person name="Jordan W.C."/>
            <person name="Karpen G.H."/>
            <person name="Kataoka E."/>
            <person name="Keightley P.D."/>
            <person name="Kheradpour P."/>
            <person name="Kirkness E.F."/>
            <person name="Koerich L.B."/>
            <person name="Kristiansen K."/>
            <person name="Kudrna D."/>
            <person name="Kulathinal R.J."/>
            <person name="Kumar S."/>
            <person name="Kwok R."/>
            <person name="Lander E."/>
            <person name="Langley C.H."/>
            <person name="Lapoint R."/>
            <person name="Lazzaro B.P."/>
            <person name="Lee S.J."/>
            <person name="Levesque L."/>
            <person name="Li R."/>
            <person name="Lin C.F."/>
            <person name="Lin M.F."/>
            <person name="Lindblad-Toh K."/>
            <person name="Llopart A."/>
            <person name="Long M."/>
            <person name="Low L."/>
            <person name="Lozovsky E."/>
            <person name="Lu J."/>
            <person name="Luo M."/>
            <person name="Machado C.A."/>
            <person name="Makalowski W."/>
            <person name="Marzo M."/>
            <person name="Matsuda M."/>
            <person name="Matzkin L."/>
            <person name="McAllister B."/>
            <person name="McBride C.S."/>
            <person name="McKernan B."/>
            <person name="McKernan K."/>
            <person name="Mendez-Lago M."/>
            <person name="Minx P."/>
            <person name="Mollenhauer M.U."/>
            <person name="Montooth K."/>
            <person name="Mount S.M."/>
            <person name="Mu X."/>
            <person name="Myers E."/>
            <person name="Negre B."/>
            <person name="Newfeld S."/>
            <person name="Nielsen R."/>
            <person name="Noor M.A."/>
            <person name="O'Grady P."/>
            <person name="Pachter L."/>
            <person name="Papaceit M."/>
            <person name="Parisi M.J."/>
            <person name="Parisi M."/>
            <person name="Parts L."/>
            <person name="Pedersen J.S."/>
            <person name="Pesole G."/>
            <person name="Phillippy A.M."/>
            <person name="Ponting C.P."/>
            <person name="Pop M."/>
            <person name="Porcelli D."/>
            <person name="Powell J.R."/>
            <person name="Prohaska S."/>
            <person name="Pruitt K."/>
            <person name="Puig M."/>
            <person name="Quesneville H."/>
            <person name="Ram K.R."/>
            <person name="Rand D."/>
            <person name="Rasmussen M.D."/>
            <person name="Reed L.K."/>
            <person name="Reenan R."/>
            <person name="Reily A."/>
            <person name="Remington K.A."/>
            <person name="Rieger T.T."/>
            <person name="Ritchie M.G."/>
            <person name="Robin C."/>
            <person name="Rogers Y.H."/>
            <person name="Rohde C."/>
            <person name="Rozas J."/>
            <person name="Rubenfield M.J."/>
            <person name="Ruiz A."/>
            <person name="Russo S."/>
            <person name="Salzberg S.L."/>
            <person name="Sanchez-Gracia A."/>
            <person name="Saranga D.J."/>
            <person name="Sato H."/>
            <person name="Schaeffer S.W."/>
            <person name="Schatz M.C."/>
            <person name="Schlenke T."/>
            <person name="Schwartz R."/>
            <person name="Segarra C."/>
            <person name="Singh R.S."/>
            <person name="Sirot L."/>
            <person name="Sirota M."/>
            <person name="Sisneros N.B."/>
            <person name="Smith C.D."/>
            <person name="Smith T.F."/>
            <person name="Spieth J."/>
            <person name="Stage D.E."/>
            <person name="Stark A."/>
            <person name="Stephan W."/>
            <person name="Strausberg R.L."/>
            <person name="Strempel S."/>
            <person name="Sturgill D."/>
            <person name="Sutton G."/>
            <person name="Sutton G.G."/>
            <person name="Tao W."/>
            <person name="Teichmann S."/>
            <person name="Tobari Y.N."/>
            <person name="Tomimura Y."/>
            <person name="Tsolas J.M."/>
            <person name="Valente V.L."/>
            <person name="Venter E."/>
            <person name="Venter J.C."/>
            <person name="Vicario S."/>
            <person name="Vieira F.G."/>
            <person name="Vilella A.J."/>
            <person name="Villasante A."/>
            <person name="Walenz B."/>
            <person name="Wang J."/>
            <person name="Wasserman M."/>
            <person name="Watts T."/>
            <person name="Wilson D."/>
            <person name="Wilson R.K."/>
            <person name="Wing R.A."/>
            <person name="Wolfner M.F."/>
            <person name="Wong A."/>
            <person name="Wong G.K."/>
            <person name="Wu C.I."/>
            <person name="Wu G."/>
            <person name="Yamamoto D."/>
            <person name="Yang H.P."/>
            <person name="Yang S.P."/>
            <person name="Yorke J.A."/>
            <person name="Yoshida K."/>
            <person name="Zdobnov E."/>
            <person name="Zhang P."/>
            <person name="Zhang Y."/>
            <person name="Zimin A.V."/>
            <person name="Baldwin J."/>
            <person name="Abdouelleil A."/>
            <person name="Abdulkadir J."/>
            <person name="Abebe A."/>
            <person name="Abera B."/>
            <person name="Abreu J."/>
            <person name="Acer S.C."/>
            <person name="Aftuck L."/>
            <person name="Alexander A."/>
            <person name="An P."/>
            <person name="Anderson E."/>
            <person name="Anderson S."/>
            <person name="Arachi H."/>
            <person name="Azer M."/>
            <person name="Bachantsang P."/>
            <person name="Barry A."/>
            <person name="Bayul T."/>
            <person name="Berlin A."/>
            <person name="Bessette D."/>
            <person name="Bloom T."/>
            <person name="Blye J."/>
            <person name="Boguslavskiy L."/>
            <person name="Bonnet C."/>
            <person name="Boukhgalter B."/>
            <person name="Bourzgui I."/>
            <person name="Brown A."/>
            <person name="Cahill P."/>
            <person name="Channer S."/>
            <person name="Cheshatsang Y."/>
            <person name="Chuda L."/>
            <person name="Citroen M."/>
            <person name="Collymore A."/>
            <person name="Cooke P."/>
            <person name="Costello M."/>
            <person name="D'Aco K."/>
            <person name="Daza R."/>
            <person name="De Haan G."/>
            <person name="DeGray S."/>
            <person name="DeMaso C."/>
            <person name="Dhargay N."/>
            <person name="Dooley K."/>
            <person name="Dooley E."/>
            <person name="Doricent M."/>
            <person name="Dorje P."/>
            <person name="Dorjee K."/>
            <person name="Dupes A."/>
            <person name="Elong R."/>
            <person name="Falk J."/>
            <person name="Farina A."/>
            <person name="Faro S."/>
            <person name="Ferguson D."/>
            <person name="Fisher S."/>
            <person name="Foley C.D."/>
            <person name="Franke A."/>
            <person name="Friedrich D."/>
            <person name="Gadbois L."/>
            <person name="Gearin G."/>
            <person name="Gearin C.R."/>
            <person name="Giannoukos G."/>
            <person name="Goode T."/>
            <person name="Graham J."/>
            <person name="Grandbois E."/>
            <person name="Grewal S."/>
            <person name="Gyaltsen K."/>
            <person name="Hafez N."/>
            <person name="Hagos B."/>
            <person name="Hall J."/>
            <person name="Henson C."/>
            <person name="Hollinger A."/>
            <person name="Honan T."/>
            <person name="Huard M.D."/>
            <person name="Hughes L."/>
            <person name="Hurhula B."/>
            <person name="Husby M.E."/>
            <person name="Kamat A."/>
            <person name="Kanga B."/>
            <person name="Kashin S."/>
            <person name="Khazanovich D."/>
            <person name="Kisner P."/>
            <person name="Lance K."/>
            <person name="Lara M."/>
            <person name="Lee W."/>
            <person name="Lennon N."/>
            <person name="Letendre F."/>
            <person name="LeVine R."/>
            <person name="Lipovsky A."/>
            <person name="Liu X."/>
            <person name="Liu J."/>
            <person name="Liu S."/>
            <person name="Lokyitsang T."/>
            <person name="Lokyitsang Y."/>
            <person name="Lubonja R."/>
            <person name="Lui A."/>
            <person name="MacDonald P."/>
            <person name="Magnisalis V."/>
            <person name="Maru K."/>
            <person name="Matthews C."/>
            <person name="McCusker W."/>
            <person name="McDonough S."/>
            <person name="Mehta T."/>
            <person name="Meldrim J."/>
            <person name="Meneus L."/>
            <person name="Mihai O."/>
            <person name="Mihalev A."/>
            <person name="Mihova T."/>
            <person name="Mittelman R."/>
            <person name="Mlenga V."/>
            <person name="Montmayeur A."/>
            <person name="Mulrain L."/>
            <person name="Navidi A."/>
            <person name="Naylor J."/>
            <person name="Negash T."/>
            <person name="Nguyen T."/>
            <person name="Nguyen N."/>
            <person name="Nicol R."/>
            <person name="Norbu C."/>
            <person name="Norbu N."/>
            <person name="Novod N."/>
            <person name="O'Neill B."/>
            <person name="Osman S."/>
            <person name="Markiewicz E."/>
            <person name="Oyono O.L."/>
            <person name="Patti C."/>
            <person name="Phunkhang P."/>
            <person name="Pierre F."/>
            <person name="Priest M."/>
            <person name="Raghuraman S."/>
            <person name="Rege F."/>
            <person name="Reyes R."/>
            <person name="Rise C."/>
            <person name="Rogov P."/>
            <person name="Ross K."/>
            <person name="Ryan E."/>
            <person name="Settipalli S."/>
            <person name="Shea T."/>
            <person name="Sherpa N."/>
            <person name="Shi L."/>
            <person name="Shih D."/>
            <person name="Sparrow T."/>
            <person name="Spaulding J."/>
            <person name="Stalker J."/>
            <person name="Stange-Thomann N."/>
            <person name="Stavropoulos S."/>
            <person name="Stone C."/>
            <person name="Strader C."/>
            <person name="Tesfaye S."/>
            <person name="Thomson T."/>
            <person name="Thoulutsang Y."/>
            <person name="Thoulutsang D."/>
            <person name="Topham K."/>
            <person name="Topping I."/>
            <person name="Tsamla T."/>
            <person name="Vassiliev H."/>
            <person name="Vo A."/>
            <person name="Wangchuk T."/>
            <person name="Wangdi T."/>
            <person name="Weiand M."/>
            <person name="Wilkinson J."/>
            <person name="Wilson A."/>
            <person name="Yadav S."/>
            <person name="Young G."/>
            <person name="Yu Q."/>
            <person name="Zembek L."/>
            <person name="Zhong D."/>
            <person name="Zimmer A."/>
            <person name="Zwirko Z."/>
            <person name="Jaffe D.B."/>
            <person name="Alvarez P."/>
            <person name="Brockman W."/>
            <person name="Butler J."/>
            <person name="Chin C."/>
            <person name="Gnerre S."/>
            <person name="Grabherr M."/>
            <person name="Kleber M."/>
            <person name="Mauceli E."/>
            <person name="MacCallum I."/>
        </authorList>
    </citation>
    <scope>NUCLEOTIDE SEQUENCE [LARGE SCALE GENOMIC DNA]</scope>
    <source>
        <strain evidence="3">Tucson 15081-1352.22</strain>
    </source>
</reference>
<keyword evidence="3" id="KW-1185">Reference proteome</keyword>
<dbReference type="KEGG" id="dmo:Dmoj_GI10195"/>
<keyword evidence="1" id="KW-0472">Membrane</keyword>
<gene>
    <name evidence="2" type="primary">Dmoj\GI10195</name>
    <name evidence="2" type="ORF">Dmoj_GI10195</name>
</gene>
<evidence type="ECO:0000313" key="2">
    <source>
        <dbReference type="EMBL" id="KRG01752.1"/>
    </source>
</evidence>
<proteinExistence type="predicted"/>
<organism evidence="2 3">
    <name type="scientific">Drosophila mojavensis</name>
    <name type="common">Fruit fly</name>
    <dbReference type="NCBI Taxonomy" id="7230"/>
    <lineage>
        <taxon>Eukaryota</taxon>
        <taxon>Metazoa</taxon>
        <taxon>Ecdysozoa</taxon>
        <taxon>Arthropoda</taxon>
        <taxon>Hexapoda</taxon>
        <taxon>Insecta</taxon>
        <taxon>Pterygota</taxon>
        <taxon>Neoptera</taxon>
        <taxon>Endopterygota</taxon>
        <taxon>Diptera</taxon>
        <taxon>Brachycera</taxon>
        <taxon>Muscomorpha</taxon>
        <taxon>Ephydroidea</taxon>
        <taxon>Drosophilidae</taxon>
        <taxon>Drosophila</taxon>
    </lineage>
</organism>
<dbReference type="EMBL" id="CH933806">
    <property type="protein sequence ID" value="KRG01752.1"/>
    <property type="molecule type" value="Genomic_DNA"/>
</dbReference>
<keyword evidence="1" id="KW-1133">Transmembrane helix</keyword>
<evidence type="ECO:0000256" key="1">
    <source>
        <dbReference type="SAM" id="Phobius"/>
    </source>
</evidence>
<name>A0A0Q9XD33_DROMO</name>
<dbReference type="InterPro" id="IPR017968">
    <property type="entry name" value="Acylphosphatase_CS"/>
</dbReference>
<evidence type="ECO:0000313" key="3">
    <source>
        <dbReference type="Proteomes" id="UP000009192"/>
    </source>
</evidence>
<dbReference type="PROSITE" id="PS00150">
    <property type="entry name" value="ACYLPHOSPHATASE_1"/>
    <property type="match status" value="1"/>
</dbReference>
<dbReference type="Proteomes" id="UP000009192">
    <property type="component" value="Unassembled WGS sequence"/>
</dbReference>
<sequence length="76" mass="8437">MVFSYKSDLVLKVNIVIIIVLFVTSQVSGNQNSSIAMTQLFACSFEVFGQVQGVFFRKRPTGIPSLQSNKVHTVIK</sequence>
<dbReference type="GO" id="GO:0003998">
    <property type="term" value="F:acylphosphatase activity"/>
    <property type="evidence" value="ECO:0007669"/>
    <property type="project" value="UniProtKB-EC"/>
</dbReference>
<protein>
    <submittedName>
        <fullName evidence="2">Uncharacterized protein, isoform C</fullName>
        <ecNumber evidence="2">3.6.1.7</ecNumber>
    </submittedName>
</protein>
<dbReference type="EC" id="3.6.1.7" evidence="2"/>
<keyword evidence="1" id="KW-0812">Transmembrane</keyword>
<accession>A0A0Q9XD33</accession>
<dbReference type="AlphaFoldDB" id="A0A0Q9XD33"/>